<gene>
    <name evidence="1" type="ORF">UFOVP395_213</name>
</gene>
<reference evidence="1" key="1">
    <citation type="submission" date="2020-04" db="EMBL/GenBank/DDBJ databases">
        <authorList>
            <person name="Chiriac C."/>
            <person name="Salcher M."/>
            <person name="Ghai R."/>
            <person name="Kavagutti S V."/>
        </authorList>
    </citation>
    <scope>NUCLEOTIDE SEQUENCE</scope>
</reference>
<organism evidence="1">
    <name type="scientific">uncultured Caudovirales phage</name>
    <dbReference type="NCBI Taxonomy" id="2100421"/>
    <lineage>
        <taxon>Viruses</taxon>
        <taxon>Duplodnaviria</taxon>
        <taxon>Heunggongvirae</taxon>
        <taxon>Uroviricota</taxon>
        <taxon>Caudoviricetes</taxon>
        <taxon>Peduoviridae</taxon>
        <taxon>Maltschvirus</taxon>
        <taxon>Maltschvirus maltsch</taxon>
    </lineage>
</organism>
<proteinExistence type="predicted"/>
<dbReference type="EMBL" id="LR796380">
    <property type="protein sequence ID" value="CAB4140878.1"/>
    <property type="molecule type" value="Genomic_DNA"/>
</dbReference>
<accession>A0A6J5M2D1</accession>
<name>A0A6J5M2D1_9CAUD</name>
<protein>
    <submittedName>
        <fullName evidence="1">Uncharacterized protein</fullName>
    </submittedName>
</protein>
<evidence type="ECO:0000313" key="1">
    <source>
        <dbReference type="EMBL" id="CAB4140878.1"/>
    </source>
</evidence>
<sequence>MSYSVDVLKKSAFQDELTNVLEIVPVEYRDEEWVTVEAYFKRRIKQLDEKTKS</sequence>